<reference evidence="2 3" key="1">
    <citation type="submission" date="2018-07" db="EMBL/GenBank/DDBJ databases">
        <authorList>
            <person name="Ye Y."/>
        </authorList>
    </citation>
    <scope>NUCLEOTIDE SEQUENCE [LARGE SCALE GENOMIC DNA]</scope>
    <source>
        <strain evidence="3">H14(2018)</strain>
    </source>
</reference>
<name>A0A6N3K043_9ACTN</name>
<evidence type="ECO:0000259" key="1">
    <source>
        <dbReference type="Pfam" id="PF00462"/>
    </source>
</evidence>
<dbReference type="Proteomes" id="UP000253958">
    <property type="component" value="Chromosome"/>
</dbReference>
<feature type="domain" description="Glutaredoxin" evidence="1">
    <location>
        <begin position="49"/>
        <end position="91"/>
    </location>
</feature>
<dbReference type="InterPro" id="IPR036249">
    <property type="entry name" value="Thioredoxin-like_sf"/>
</dbReference>
<dbReference type="InterPro" id="IPR002109">
    <property type="entry name" value="Glutaredoxin"/>
</dbReference>
<dbReference type="PROSITE" id="PS51354">
    <property type="entry name" value="GLUTAREDOXIN_2"/>
    <property type="match status" value="1"/>
</dbReference>
<dbReference type="RefSeq" id="WP_013284967.1">
    <property type="nucleotide sequence ID" value="NZ_CP031263.1"/>
</dbReference>
<evidence type="ECO:0000313" key="2">
    <source>
        <dbReference type="EMBL" id="AXH91445.1"/>
    </source>
</evidence>
<evidence type="ECO:0000313" key="3">
    <source>
        <dbReference type="Proteomes" id="UP000253958"/>
    </source>
</evidence>
<dbReference type="SUPFAM" id="SSF52833">
    <property type="entry name" value="Thioredoxin-like"/>
    <property type="match status" value="1"/>
</dbReference>
<proteinExistence type="predicted"/>
<gene>
    <name evidence="2" type="ORF">DVH21_16765</name>
</gene>
<sequence>MSISPDATVPGIGASEPNAPSVDWDGITLMLYGSIDAPQGPRSALSVLLLQCIGADYRTVDVGADAAARSVAVQRSGVTTFPQLYIDGEYIGGGEVIGELMRSGFLARRAEAVDLPAVDVPAADVPAVDVA</sequence>
<reference evidence="2 3" key="2">
    <citation type="submission" date="2018-08" db="EMBL/GenBank/DDBJ databases">
        <title>Streptomyces kandeliansis sp. nov., an endophytic bacterium isolated from mangrove plant.</title>
        <authorList>
            <person name="Wang R."/>
        </authorList>
    </citation>
    <scope>NUCLEOTIDE SEQUENCE [LARGE SCALE GENOMIC DNA]</scope>
    <source>
        <strain evidence="3">H14(2018)</strain>
    </source>
</reference>
<accession>A0A6N3K043</accession>
<dbReference type="AlphaFoldDB" id="A0A6N3K043"/>
<protein>
    <recommendedName>
        <fullName evidence="1">Glutaredoxin domain-containing protein</fullName>
    </recommendedName>
</protein>
<dbReference type="Pfam" id="PF00462">
    <property type="entry name" value="Glutaredoxin"/>
    <property type="match status" value="1"/>
</dbReference>
<dbReference type="Gene3D" id="3.40.30.10">
    <property type="entry name" value="Glutaredoxin"/>
    <property type="match status" value="1"/>
</dbReference>
<dbReference type="EMBL" id="CP031263">
    <property type="protein sequence ID" value="AXH91445.1"/>
    <property type="molecule type" value="Genomic_DNA"/>
</dbReference>
<organism evidence="2 3">
    <name type="scientific">Micromonospora aurantiaca</name>
    <name type="common">nom. illeg.</name>
    <dbReference type="NCBI Taxonomy" id="47850"/>
    <lineage>
        <taxon>Bacteria</taxon>
        <taxon>Bacillati</taxon>
        <taxon>Actinomycetota</taxon>
        <taxon>Actinomycetes</taxon>
        <taxon>Micromonosporales</taxon>
        <taxon>Micromonosporaceae</taxon>
        <taxon>Micromonospora</taxon>
    </lineage>
</organism>